<evidence type="ECO:0000313" key="5">
    <source>
        <dbReference type="Proteomes" id="UP000009131"/>
    </source>
</evidence>
<evidence type="ECO:0000256" key="1">
    <source>
        <dbReference type="SAM" id="MobiDB-lite"/>
    </source>
</evidence>
<evidence type="ECO:0000259" key="3">
    <source>
        <dbReference type="Pfam" id="PF21294"/>
    </source>
</evidence>
<feature type="domain" description="Polysaccharide lyase 14" evidence="3">
    <location>
        <begin position="186"/>
        <end position="365"/>
    </location>
</feature>
<feature type="compositionally biased region" description="Basic residues" evidence="1">
    <location>
        <begin position="478"/>
        <end position="518"/>
    </location>
</feature>
<dbReference type="EMBL" id="BABT02000025">
    <property type="protein sequence ID" value="GAA93796.1"/>
    <property type="molecule type" value="Genomic_DNA"/>
</dbReference>
<gene>
    <name evidence="4" type="primary">Mo00442</name>
    <name evidence="4" type="ORF">E5Q_00442</name>
</gene>
<evidence type="ECO:0000313" key="4">
    <source>
        <dbReference type="EMBL" id="GAA93796.1"/>
    </source>
</evidence>
<feature type="region of interest" description="Disordered" evidence="1">
    <location>
        <begin position="472"/>
        <end position="530"/>
    </location>
</feature>
<dbReference type="InterPro" id="IPR048958">
    <property type="entry name" value="Polysacc_lyase_14"/>
</dbReference>
<feature type="signal peptide" evidence="2">
    <location>
        <begin position="1"/>
        <end position="18"/>
    </location>
</feature>
<keyword evidence="5" id="KW-1185">Reference proteome</keyword>
<dbReference type="PANTHER" id="PTHR40124:SF1">
    <property type="entry name" value="DISAGGREGATASE RELATED REPEAT PROTEIN"/>
    <property type="match status" value="1"/>
</dbReference>
<keyword evidence="2" id="KW-0732">Signal</keyword>
<dbReference type="Gene3D" id="2.60.120.200">
    <property type="match status" value="1"/>
</dbReference>
<feature type="chain" id="PRO_5009955517" description="Polysaccharide lyase 14 domain-containing protein" evidence="2">
    <location>
        <begin position="19"/>
        <end position="820"/>
    </location>
</feature>
<reference evidence="4 5" key="2">
    <citation type="journal article" date="2012" name="Open Biol.">
        <title>Characteristics of nucleosomes and linker DNA regions on the genome of the basidiomycete Mixia osmundae revealed by mono- and dinucleosome mapping.</title>
        <authorList>
            <person name="Nishida H."/>
            <person name="Kondo S."/>
            <person name="Matsumoto T."/>
            <person name="Suzuki Y."/>
            <person name="Yoshikawa H."/>
            <person name="Taylor T.D."/>
            <person name="Sugiyama J."/>
        </authorList>
    </citation>
    <scope>NUCLEOTIDE SEQUENCE [LARGE SCALE GENOMIC DNA]</scope>
    <source>
        <strain evidence="5">CBS 9802 / IAM 14324 / JCM 22182 / KY 12970</strain>
    </source>
</reference>
<feature type="region of interest" description="Disordered" evidence="1">
    <location>
        <begin position="55"/>
        <end position="127"/>
    </location>
</feature>
<feature type="compositionally biased region" description="Low complexity" evidence="1">
    <location>
        <begin position="519"/>
        <end position="530"/>
    </location>
</feature>
<organism evidence="4 5">
    <name type="scientific">Mixia osmundae (strain CBS 9802 / IAM 14324 / JCM 22182 / KY 12970)</name>
    <dbReference type="NCBI Taxonomy" id="764103"/>
    <lineage>
        <taxon>Eukaryota</taxon>
        <taxon>Fungi</taxon>
        <taxon>Dikarya</taxon>
        <taxon>Basidiomycota</taxon>
        <taxon>Pucciniomycotina</taxon>
        <taxon>Mixiomycetes</taxon>
        <taxon>Mixiales</taxon>
        <taxon>Mixiaceae</taxon>
        <taxon>Mixia</taxon>
    </lineage>
</organism>
<proteinExistence type="predicted"/>
<name>G7DTE9_MIXOS</name>
<dbReference type="eggNOG" id="ENOG502RZ0M">
    <property type="taxonomic scope" value="Eukaryota"/>
</dbReference>
<dbReference type="OrthoDB" id="10069995at2759"/>
<reference evidence="4 5" key="1">
    <citation type="journal article" date="2011" name="J. Gen. Appl. Microbiol.">
        <title>Draft genome sequencing of the enigmatic basidiomycete Mixia osmundae.</title>
        <authorList>
            <person name="Nishida H."/>
            <person name="Nagatsuka Y."/>
            <person name="Sugiyama J."/>
        </authorList>
    </citation>
    <scope>NUCLEOTIDE SEQUENCE [LARGE SCALE GENOMIC DNA]</scope>
    <source>
        <strain evidence="5">CBS 9802 / IAM 14324 / JCM 22182 / KY 12970</strain>
    </source>
</reference>
<dbReference type="Pfam" id="PF21294">
    <property type="entry name" value="Polysacc_lyase_14"/>
    <property type="match status" value="1"/>
</dbReference>
<accession>G7DTE9</accession>
<dbReference type="Proteomes" id="UP000009131">
    <property type="component" value="Unassembled WGS sequence"/>
</dbReference>
<dbReference type="RefSeq" id="XP_014571433.1">
    <property type="nucleotide sequence ID" value="XM_014715947.1"/>
</dbReference>
<evidence type="ECO:0000256" key="2">
    <source>
        <dbReference type="SAM" id="SignalP"/>
    </source>
</evidence>
<dbReference type="STRING" id="764103.G7DTE9"/>
<sequence>MQLRLLLGASAFVASALAVAPQAASALPPAVTEIAIFDGAQWTLMPRKEYDSNVQRKLARRDAPQPFKLSDLHKRATSSSSSTTSAPTVSPSSSVMTNASSSSVTTSSSTTSPDPVPTTTLTLPSPPMPTGVLANVTVPANLSTLNDFVNAFKIVAWGFGQALTTLVQSVPTTVYSAVGLNYAGSNNHSAIRAFYPAGSFSPGNQPIGGFGMYAQPLNLASAKNVSFSYSVLFPKDFNFVMGGKLPGLMGTGTKSHSCSGGYVAEDCWSTRMMWRGKGNGELYFYGPRGKQQAGFCAMTPNNICNTTDGMSIGRGSWQLTPGAWTNIRQDIWLNTPGIANGGFNIWINGRLATHSDQVYYQNPDNRSTWNQTPIPISTYTVPASTVTITYPPSTLASSTATSTITPAPNSNALLAGLSGKIVRIAHAVQSSAAAAESVAPAALSLVPVTLDQWGQAHPVGIDVYDRRRRSLDEESQFHHKRAAHHHHRVARKASHAKKSKSSKKSTKKSSKTTKKASKPKTTTAKGRTTTKTRTSTIYAIATQTTYVDVTATSTALVTQTSTTKPTTTTVMRTAFSTTTLVKRAVATSSPTSSPAKVTKYKTITVTSTSTTMLTVTRPHVQTLTNIIKAVVTPRATVLATTTVVRTSTTSSSSSISVRSSFSSSSSRSSSSSSSSSTAKSSSSTTSSRSSSSSSTTKSSSSTSTSTSSLSSSQSSKSSISSSSSSSKSSSSSSTTSASSSSSSTSSSPSITPTPTPSASYSTSTIPASTVTLYSAPPARTALAPFKGAMLDTFYGGSSISWAPTVDEEAWFDNWSMWINA</sequence>
<dbReference type="AlphaFoldDB" id="G7DTE9"/>
<protein>
    <recommendedName>
        <fullName evidence="3">Polysaccharide lyase 14 domain-containing protein</fullName>
    </recommendedName>
</protein>
<dbReference type="PANTHER" id="PTHR40124">
    <property type="match status" value="1"/>
</dbReference>
<dbReference type="HOGENOM" id="CLU_344855_0_0_1"/>
<comment type="caution">
    <text evidence="4">The sequence shown here is derived from an EMBL/GenBank/DDBJ whole genome shotgun (WGS) entry which is preliminary data.</text>
</comment>
<feature type="region of interest" description="Disordered" evidence="1">
    <location>
        <begin position="653"/>
        <end position="762"/>
    </location>
</feature>
<dbReference type="InParanoid" id="G7DTE9"/>
<feature type="compositionally biased region" description="Low complexity" evidence="1">
    <location>
        <begin position="77"/>
        <end position="123"/>
    </location>
</feature>